<evidence type="ECO:0000313" key="2">
    <source>
        <dbReference type="EMBL" id="ABV94262.1"/>
    </source>
</evidence>
<sequence length="404" mass="42954">MNTSRHRPADAWSPLYFLASLGSGGLVVTFFMYLMFWVPHPGQPVPVFEDIRAAFGTGGLPQQAAIVIAVAGIAGFAFLNIKLLIWNLARLSEFRKTDAFARLVNSNGETQLLAMPLALAMSVNAGFILGLVFVPGLWSVVEYLFPLAMLAFALIAIVAFRRIGAFLGRVLSDGGVFDVTANNSFAQLLPAFALSMIAVGMSAPASLSTLPLTVGISLVLSIMLGVIAGLYASVAAIVAFNSMLHHGTARESAPTLMVVVPILTVLGIMTMRQEHGLHTTFGGQGGMADTLLLTTAILAVQLVFLVLGLLVLQRQKYADAYLRRDGYSAGSYALICPGVALSVMLHFWINKGLVDAGLIAKFGGAYWSLTALAIASQFAMIGLLVLLNRRHFARRAADAAVPAE</sequence>
<keyword evidence="3" id="KW-1185">Reference proteome</keyword>
<gene>
    <name evidence="2" type="ordered locus">Dshi_2529</name>
</gene>
<keyword evidence="1" id="KW-1133">Transmembrane helix</keyword>
<feature type="transmembrane region" description="Helical" evidence="1">
    <location>
        <begin position="332"/>
        <end position="349"/>
    </location>
</feature>
<feature type="transmembrane region" description="Helical" evidence="1">
    <location>
        <begin position="112"/>
        <end position="138"/>
    </location>
</feature>
<name>A8LSR3_DINSH</name>
<keyword evidence="1" id="KW-0812">Transmembrane</keyword>
<feature type="transmembrane region" description="Helical" evidence="1">
    <location>
        <begin position="291"/>
        <end position="312"/>
    </location>
</feature>
<feature type="transmembrane region" description="Helical" evidence="1">
    <location>
        <begin position="64"/>
        <end position="86"/>
    </location>
</feature>
<reference evidence="3" key="1">
    <citation type="journal article" date="2010" name="ISME J.">
        <title>The complete genome sequence of the algal symbiont Dinoroseobacter shibae: a hitchhiker's guide to life in the sea.</title>
        <authorList>
            <person name="Wagner-Dobler I."/>
            <person name="Ballhausen B."/>
            <person name="Berger M."/>
            <person name="Brinkhoff T."/>
            <person name="Buchholz I."/>
            <person name="Bunk B."/>
            <person name="Cypionka H."/>
            <person name="Daniel R."/>
            <person name="Drepper T."/>
            <person name="Gerdts G."/>
            <person name="Hahnke S."/>
            <person name="Han C."/>
            <person name="Jahn D."/>
            <person name="Kalhoefer D."/>
            <person name="Kiss H."/>
            <person name="Klenk H.P."/>
            <person name="Kyrpides N."/>
            <person name="Liebl W."/>
            <person name="Liesegang H."/>
            <person name="Meincke L."/>
            <person name="Pati A."/>
            <person name="Petersen J."/>
            <person name="Piekarski T."/>
            <person name="Pommerenke C."/>
            <person name="Pradella S."/>
            <person name="Pukall R."/>
            <person name="Rabus R."/>
            <person name="Stackebrandt E."/>
            <person name="Thole S."/>
            <person name="Thompson L."/>
            <person name="Tielen P."/>
            <person name="Tomasch J."/>
            <person name="von Jan M."/>
            <person name="Wanphrut N."/>
            <person name="Wichels A."/>
            <person name="Zech H."/>
            <person name="Simon M."/>
        </authorList>
    </citation>
    <scope>NUCLEOTIDE SEQUENCE [LARGE SCALE GENOMIC DNA]</scope>
    <source>
        <strain evidence="3">DSM 16493 / NCIMB 14021 / DFL 12</strain>
    </source>
</reference>
<dbReference type="eggNOG" id="ENOG502Z87Y">
    <property type="taxonomic scope" value="Bacteria"/>
</dbReference>
<dbReference type="RefSeq" id="WP_012179190.1">
    <property type="nucleotide sequence ID" value="NC_009952.1"/>
</dbReference>
<protein>
    <submittedName>
        <fullName evidence="2">Uncharacterized protein</fullName>
    </submittedName>
</protein>
<feature type="transmembrane region" description="Helical" evidence="1">
    <location>
        <begin position="252"/>
        <end position="271"/>
    </location>
</feature>
<feature type="transmembrane region" description="Helical" evidence="1">
    <location>
        <begin position="215"/>
        <end position="240"/>
    </location>
</feature>
<feature type="transmembrane region" description="Helical" evidence="1">
    <location>
        <begin position="15"/>
        <end position="38"/>
    </location>
</feature>
<dbReference type="InterPro" id="IPR059133">
    <property type="entry name" value="TsoY-like"/>
</dbReference>
<dbReference type="Proteomes" id="UP000006833">
    <property type="component" value="Chromosome"/>
</dbReference>
<feature type="transmembrane region" description="Helical" evidence="1">
    <location>
        <begin position="364"/>
        <end position="387"/>
    </location>
</feature>
<feature type="transmembrane region" description="Helical" evidence="1">
    <location>
        <begin position="185"/>
        <end position="203"/>
    </location>
</feature>
<keyword evidence="1" id="KW-0472">Membrane</keyword>
<proteinExistence type="predicted"/>
<evidence type="ECO:0000256" key="1">
    <source>
        <dbReference type="SAM" id="Phobius"/>
    </source>
</evidence>
<organism evidence="2 3">
    <name type="scientific">Dinoroseobacter shibae (strain DSM 16493 / NCIMB 14021 / DFL 12)</name>
    <dbReference type="NCBI Taxonomy" id="398580"/>
    <lineage>
        <taxon>Bacteria</taxon>
        <taxon>Pseudomonadati</taxon>
        <taxon>Pseudomonadota</taxon>
        <taxon>Alphaproteobacteria</taxon>
        <taxon>Rhodobacterales</taxon>
        <taxon>Roseobacteraceae</taxon>
        <taxon>Dinoroseobacter</taxon>
    </lineage>
</organism>
<dbReference type="AlphaFoldDB" id="A8LSR3"/>
<dbReference type="EMBL" id="CP000830">
    <property type="protein sequence ID" value="ABV94262.1"/>
    <property type="molecule type" value="Genomic_DNA"/>
</dbReference>
<feature type="transmembrane region" description="Helical" evidence="1">
    <location>
        <begin position="144"/>
        <end position="164"/>
    </location>
</feature>
<dbReference type="KEGG" id="dsh:Dshi_2529"/>
<dbReference type="NCBIfam" id="NF047644">
    <property type="entry name" value="TsoY_fam"/>
    <property type="match status" value="1"/>
</dbReference>
<evidence type="ECO:0000313" key="3">
    <source>
        <dbReference type="Proteomes" id="UP000006833"/>
    </source>
</evidence>
<accession>A8LSR3</accession>
<dbReference type="HOGENOM" id="CLU_056685_0_0_5"/>
<dbReference type="STRING" id="398580.Dshi_2529"/>